<comment type="caution">
    <text evidence="1">The sequence shown here is derived from an EMBL/GenBank/DDBJ whole genome shotgun (WGS) entry which is preliminary data.</text>
</comment>
<accession>A0AAD1U2P7</accession>
<proteinExistence type="predicted"/>
<organism evidence="1 2">
    <name type="scientific">Euplotes crassus</name>
    <dbReference type="NCBI Taxonomy" id="5936"/>
    <lineage>
        <taxon>Eukaryota</taxon>
        <taxon>Sar</taxon>
        <taxon>Alveolata</taxon>
        <taxon>Ciliophora</taxon>
        <taxon>Intramacronucleata</taxon>
        <taxon>Spirotrichea</taxon>
        <taxon>Hypotrichia</taxon>
        <taxon>Euplotida</taxon>
        <taxon>Euplotidae</taxon>
        <taxon>Moneuplotes</taxon>
    </lineage>
</organism>
<reference evidence="1" key="1">
    <citation type="submission" date="2023-07" db="EMBL/GenBank/DDBJ databases">
        <authorList>
            <consortium name="AG Swart"/>
            <person name="Singh M."/>
            <person name="Singh A."/>
            <person name="Seah K."/>
            <person name="Emmerich C."/>
        </authorList>
    </citation>
    <scope>NUCLEOTIDE SEQUENCE</scope>
    <source>
        <strain evidence="1">DP1</strain>
    </source>
</reference>
<gene>
    <name evidence="1" type="ORF">ECRASSUSDP1_LOCUS2241</name>
</gene>
<evidence type="ECO:0000313" key="1">
    <source>
        <dbReference type="EMBL" id="CAI2360933.1"/>
    </source>
</evidence>
<dbReference type="EMBL" id="CAMPGE010002128">
    <property type="protein sequence ID" value="CAI2360933.1"/>
    <property type="molecule type" value="Genomic_DNA"/>
</dbReference>
<keyword evidence="2" id="KW-1185">Reference proteome</keyword>
<dbReference type="Proteomes" id="UP001295684">
    <property type="component" value="Unassembled WGS sequence"/>
</dbReference>
<dbReference type="AlphaFoldDB" id="A0AAD1U2P7"/>
<evidence type="ECO:0000313" key="2">
    <source>
        <dbReference type="Proteomes" id="UP001295684"/>
    </source>
</evidence>
<sequence length="590" mass="69847">MKFDSISSIVEICPYYGTLDEVYILLLQLNRKTKGYLTKSAKALDQIILARKVICLGKEKLQTYMRRFRERIAYRLFKMDTIVLEGNSCVNEVIQFIKHHPEPRFLKFTSFEVWLSGKNDPIYWNTKFYQDKNQEKRYLKVIEKLELAFSKQNLPTQLIESIERAEVVAYRYKQIKYCVFLIDMNSNPRLLTKLVKRLIRKEIKIHKIIIVLDFSNYSFWLNYKEAFDDLEDFQVKIIARSIYHKSINAYDFIDNLIKKNQVELMIVNQICNFHLIDSSLGDREFRTRQFQRLESPFLSKVTSNVPSLIKIHTPEIIEKEKMKYTCLQSQQWMCEAMLTDFDIFDNQNFCINPNSILTYFKLIKNPMISYEIIDNSTVDDAETECDYIPIENRFDPGILFEVDSVTNNLTRVLGKYRSSENGINIFRRYKDTIFKHPLDGILEIDLTRLKEQTFLHCILLCEFFKILELKFILGLETNFGFVRKLLKYLTTNEIPKVLKRNKPNIHELYPNFTGSKPRVFKVWLVSSSASSEYMHRVIRTLPNTHLKIVFSDNAPFTEEVSEMIKDLKTKSGMSNLTFYKEQARSLYKMA</sequence>
<name>A0AAD1U2P7_EUPCR</name>
<protein>
    <submittedName>
        <fullName evidence="1">Uncharacterized protein</fullName>
    </submittedName>
</protein>